<protein>
    <submittedName>
        <fullName evidence="1">Uncharacterized protein</fullName>
    </submittedName>
</protein>
<evidence type="ECO:0000313" key="1">
    <source>
        <dbReference type="EMBL" id="RCN37874.1"/>
    </source>
</evidence>
<gene>
    <name evidence="1" type="ORF">ANCCAN_16203</name>
</gene>
<dbReference type="Proteomes" id="UP000252519">
    <property type="component" value="Unassembled WGS sequence"/>
</dbReference>
<keyword evidence="2" id="KW-1185">Reference proteome</keyword>
<proteinExistence type="predicted"/>
<reference evidence="1 2" key="1">
    <citation type="submission" date="2014-10" db="EMBL/GenBank/DDBJ databases">
        <title>Draft genome of the hookworm Ancylostoma caninum.</title>
        <authorList>
            <person name="Mitreva M."/>
        </authorList>
    </citation>
    <scope>NUCLEOTIDE SEQUENCE [LARGE SCALE GENOMIC DNA]</scope>
    <source>
        <strain evidence="1 2">Baltimore</strain>
    </source>
</reference>
<dbReference type="PANTHER" id="PTHR31751:SF42">
    <property type="entry name" value="PROTEIN CBG10204"/>
    <property type="match status" value="1"/>
</dbReference>
<dbReference type="OrthoDB" id="9881948at2759"/>
<name>A0A368G0C0_ANCCA</name>
<dbReference type="PANTHER" id="PTHR31751">
    <property type="entry name" value="SI:CH211-108C17.2-RELATED-RELATED"/>
    <property type="match status" value="1"/>
</dbReference>
<dbReference type="AlphaFoldDB" id="A0A368G0C0"/>
<comment type="caution">
    <text evidence="1">The sequence shown here is derived from an EMBL/GenBank/DDBJ whole genome shotgun (WGS) entry which is preliminary data.</text>
</comment>
<accession>A0A368G0C0</accession>
<organism evidence="1 2">
    <name type="scientific">Ancylostoma caninum</name>
    <name type="common">Dog hookworm</name>
    <dbReference type="NCBI Taxonomy" id="29170"/>
    <lineage>
        <taxon>Eukaryota</taxon>
        <taxon>Metazoa</taxon>
        <taxon>Ecdysozoa</taxon>
        <taxon>Nematoda</taxon>
        <taxon>Chromadorea</taxon>
        <taxon>Rhabditida</taxon>
        <taxon>Rhabditina</taxon>
        <taxon>Rhabditomorpha</taxon>
        <taxon>Strongyloidea</taxon>
        <taxon>Ancylostomatidae</taxon>
        <taxon>Ancylostomatinae</taxon>
        <taxon>Ancylostoma</taxon>
    </lineage>
</organism>
<sequence>MRTLVASDSVLGSGEKAEQERWTVSQHQIRAHTVCGQIAPDVEVRWMFKNKHQSAAMISALLASYNGNSELLKVLYEQSTYKRMKFCHQHFIDAAQFMGAEMMLAGFKFPQPEDVLFGRALATVGLRDIPDSLLDQLNAYVQQFDVRSATYYTIVYHYYLYTHVAQEFNTDCEKSCAQEESVEMGGEPLFETCQVKADVEHDQWDTESSLGVPLSVLLSSSDAKSDSHSSSTVKDYSDKVLDDAVGLPEADSSLLNGFFLVQGIMLMQLFIVCQQCGARLSPGKVRLIAEGTAPVVQYYCPCCSIDKGDIKRWEGQRRSTVLTRESSFLGNILTAISAVVTGTRFGELQRWAKQLRLSFISISSFYKWFLHCKPSIEKVYFSHQQKVFDVIRRKYAGKGLHLAVGTSSYSRGSNGLIENIAVADLETRLVLHTEVLHRLGKNKSSTKMQVEGLRKLLQWLSSENWRISAIITDRNKSFPALLDDLKQEIGTIQHFWDGICLMRWFNKRLRKEAKCKDCSTLSTWCKSLKTHLTEAVNANKREDIRNVLNACLKRAQDMRDWPVDDEACGVTRCCHPPMKKPFSEAPVESHAFEKLRKIVLNKTLQDGLSKANLRGGYAIFKTKNVLDKLYRRRKILHPIFTYKLYAMLSTMHFNTLVFAETNGEWKVEQSGGARRKIPRKSCKVFRAPVLHSWRDQIVEAVLEKQVVEHGVPLKDVKHDASQVQGSVFVESLFDGRETKDIKESFYELGD</sequence>
<dbReference type="EMBL" id="JOJR01000436">
    <property type="protein sequence ID" value="RCN37874.1"/>
    <property type="molecule type" value="Genomic_DNA"/>
</dbReference>
<evidence type="ECO:0000313" key="2">
    <source>
        <dbReference type="Proteomes" id="UP000252519"/>
    </source>
</evidence>